<feature type="transmembrane region" description="Helical" evidence="5">
    <location>
        <begin position="250"/>
        <end position="269"/>
    </location>
</feature>
<keyword evidence="8" id="KW-1185">Reference proteome</keyword>
<keyword evidence="4 5" id="KW-0472">Membrane</keyword>
<evidence type="ECO:0000259" key="6">
    <source>
        <dbReference type="Pfam" id="PF00892"/>
    </source>
</evidence>
<evidence type="ECO:0000256" key="2">
    <source>
        <dbReference type="ARBA" id="ARBA00022692"/>
    </source>
</evidence>
<feature type="transmembrane region" description="Helical" evidence="5">
    <location>
        <begin position="7"/>
        <end position="31"/>
    </location>
</feature>
<feature type="transmembrane region" description="Helical" evidence="5">
    <location>
        <begin position="275"/>
        <end position="293"/>
    </location>
</feature>
<comment type="subcellular location">
    <subcellularLocation>
        <location evidence="1">Membrane</location>
        <topology evidence="1">Multi-pass membrane protein</topology>
    </subcellularLocation>
</comment>
<name>A0A7K1YDV1_9SPHI</name>
<organism evidence="7 8">
    <name type="scientific">Hufsiella arboris</name>
    <dbReference type="NCBI Taxonomy" id="2695275"/>
    <lineage>
        <taxon>Bacteria</taxon>
        <taxon>Pseudomonadati</taxon>
        <taxon>Bacteroidota</taxon>
        <taxon>Sphingobacteriia</taxon>
        <taxon>Sphingobacteriales</taxon>
        <taxon>Sphingobacteriaceae</taxon>
        <taxon>Hufsiella</taxon>
    </lineage>
</organism>
<evidence type="ECO:0000256" key="1">
    <source>
        <dbReference type="ARBA" id="ARBA00004141"/>
    </source>
</evidence>
<accession>A0A7K1YDV1</accession>
<dbReference type="EMBL" id="WVHT01000008">
    <property type="protein sequence ID" value="MXV52541.1"/>
    <property type="molecule type" value="Genomic_DNA"/>
</dbReference>
<dbReference type="SUPFAM" id="SSF103481">
    <property type="entry name" value="Multidrug resistance efflux transporter EmrE"/>
    <property type="match status" value="2"/>
</dbReference>
<proteinExistence type="predicted"/>
<feature type="domain" description="EamA" evidence="6">
    <location>
        <begin position="11"/>
        <end position="141"/>
    </location>
</feature>
<dbReference type="AlphaFoldDB" id="A0A7K1YDV1"/>
<feature type="transmembrane region" description="Helical" evidence="5">
    <location>
        <begin position="69"/>
        <end position="87"/>
    </location>
</feature>
<dbReference type="Gene3D" id="1.10.3730.20">
    <property type="match status" value="1"/>
</dbReference>
<feature type="domain" description="EamA" evidence="6">
    <location>
        <begin position="155"/>
        <end position="292"/>
    </location>
</feature>
<comment type="caution">
    <text evidence="7">The sequence shown here is derived from an EMBL/GenBank/DDBJ whole genome shotgun (WGS) entry which is preliminary data.</text>
</comment>
<dbReference type="GO" id="GO:0016020">
    <property type="term" value="C:membrane"/>
    <property type="evidence" value="ECO:0007669"/>
    <property type="project" value="UniProtKB-SubCell"/>
</dbReference>
<dbReference type="PANTHER" id="PTHR32322">
    <property type="entry name" value="INNER MEMBRANE TRANSPORTER"/>
    <property type="match status" value="1"/>
</dbReference>
<dbReference type="Pfam" id="PF00892">
    <property type="entry name" value="EamA"/>
    <property type="match status" value="2"/>
</dbReference>
<dbReference type="PANTHER" id="PTHR32322:SF14">
    <property type="entry name" value="PROTEIN PAGO"/>
    <property type="match status" value="1"/>
</dbReference>
<gene>
    <name evidence="7" type="ORF">GS399_16315</name>
</gene>
<dbReference type="InterPro" id="IPR000620">
    <property type="entry name" value="EamA_dom"/>
</dbReference>
<dbReference type="Proteomes" id="UP000466586">
    <property type="component" value="Unassembled WGS sequence"/>
</dbReference>
<evidence type="ECO:0000256" key="4">
    <source>
        <dbReference type="ARBA" id="ARBA00023136"/>
    </source>
</evidence>
<evidence type="ECO:0000256" key="5">
    <source>
        <dbReference type="SAM" id="Phobius"/>
    </source>
</evidence>
<feature type="transmembrane region" description="Helical" evidence="5">
    <location>
        <begin position="185"/>
        <end position="207"/>
    </location>
</feature>
<reference evidence="7 8" key="1">
    <citation type="submission" date="2019-11" db="EMBL/GenBank/DDBJ databases">
        <title>Pedobacter sp. HMF7647 Genome sequencing and assembly.</title>
        <authorList>
            <person name="Kang H."/>
            <person name="Kim H."/>
            <person name="Joh K."/>
        </authorList>
    </citation>
    <scope>NUCLEOTIDE SEQUENCE [LARGE SCALE GENOMIC DNA]</scope>
    <source>
        <strain evidence="7 8">HMF7647</strain>
    </source>
</reference>
<feature type="transmembrane region" description="Helical" evidence="5">
    <location>
        <begin position="124"/>
        <end position="141"/>
    </location>
</feature>
<feature type="transmembrane region" description="Helical" evidence="5">
    <location>
        <begin position="93"/>
        <end position="117"/>
    </location>
</feature>
<evidence type="ECO:0000256" key="3">
    <source>
        <dbReference type="ARBA" id="ARBA00022989"/>
    </source>
</evidence>
<feature type="transmembrane region" description="Helical" evidence="5">
    <location>
        <begin position="153"/>
        <end position="173"/>
    </location>
</feature>
<evidence type="ECO:0000313" key="8">
    <source>
        <dbReference type="Proteomes" id="UP000466586"/>
    </source>
</evidence>
<keyword evidence="2 5" id="KW-0812">Transmembrane</keyword>
<protein>
    <submittedName>
        <fullName evidence="7">EamA family transporter</fullName>
    </submittedName>
</protein>
<dbReference type="RefSeq" id="WP_160845717.1">
    <property type="nucleotide sequence ID" value="NZ_WVHT01000008.1"/>
</dbReference>
<sequence length="313" mass="34455">MKAKFDWLLFLAVFCVAFFWGTTFLMIRIGVESIPPMLVTGFRNIIAGTILLIFLLSKGQFEKMDQGRWARNLTASFILIVLGNGLTTVAEQYIPSGLASLISTLSPLIVLVLNLVLGHEKISAKITIGLGLGICGMYLIYSNSLNDLFNPKYKLGIEIILGAVTMWSVGTVYSKSISHHKGNILVNMCVQMLFAGVFLLIGQLIWAGSFEYQSWTNRSIIAVIYLAIFGSVIGYISYMYLLSKLPSTKVSIITYINVVVALSLGWLILNEKLTLKMIIAAIVIITGVIIANYKRAKNPGKTTEEIPASVEQV</sequence>
<dbReference type="InterPro" id="IPR050638">
    <property type="entry name" value="AA-Vitamin_Transporters"/>
</dbReference>
<keyword evidence="3 5" id="KW-1133">Transmembrane helix</keyword>
<evidence type="ECO:0000313" key="7">
    <source>
        <dbReference type="EMBL" id="MXV52541.1"/>
    </source>
</evidence>
<feature type="transmembrane region" description="Helical" evidence="5">
    <location>
        <begin position="219"/>
        <end position="238"/>
    </location>
</feature>
<dbReference type="InterPro" id="IPR037185">
    <property type="entry name" value="EmrE-like"/>
</dbReference>
<feature type="transmembrane region" description="Helical" evidence="5">
    <location>
        <begin position="37"/>
        <end position="57"/>
    </location>
</feature>